<comment type="caution">
    <text evidence="7">The sequence shown here is derived from an EMBL/GenBank/DDBJ whole genome shotgun (WGS) entry which is preliminary data.</text>
</comment>
<dbReference type="Gene3D" id="3.80.10.10">
    <property type="entry name" value="Ribonuclease Inhibitor"/>
    <property type="match status" value="2"/>
</dbReference>
<keyword evidence="2 5" id="KW-0732">Signal</keyword>
<gene>
    <name evidence="7" type="ORF">ACJMK2_027253</name>
</gene>
<keyword evidence="4" id="KW-0472">Membrane</keyword>
<dbReference type="PROSITE" id="PS51450">
    <property type="entry name" value="LRR"/>
    <property type="match status" value="2"/>
</dbReference>
<feature type="chain" id="PRO_5044752851" description="LRRCT domain-containing protein" evidence="5">
    <location>
        <begin position="22"/>
        <end position="410"/>
    </location>
</feature>
<keyword evidence="1" id="KW-0433">Leucine-rich repeat</keyword>
<organism evidence="7 8">
    <name type="scientific">Sinanodonta woodiana</name>
    <name type="common">Chinese pond mussel</name>
    <name type="synonym">Anodonta woodiana</name>
    <dbReference type="NCBI Taxonomy" id="1069815"/>
    <lineage>
        <taxon>Eukaryota</taxon>
        <taxon>Metazoa</taxon>
        <taxon>Spiralia</taxon>
        <taxon>Lophotrochozoa</taxon>
        <taxon>Mollusca</taxon>
        <taxon>Bivalvia</taxon>
        <taxon>Autobranchia</taxon>
        <taxon>Heteroconchia</taxon>
        <taxon>Palaeoheterodonta</taxon>
        <taxon>Unionida</taxon>
        <taxon>Unionoidea</taxon>
        <taxon>Unionidae</taxon>
        <taxon>Unioninae</taxon>
        <taxon>Sinanodonta</taxon>
    </lineage>
</organism>
<dbReference type="AlphaFoldDB" id="A0ABD3XNX8"/>
<feature type="domain" description="LRRCT" evidence="6">
    <location>
        <begin position="282"/>
        <end position="330"/>
    </location>
</feature>
<keyword evidence="3" id="KW-0677">Repeat</keyword>
<dbReference type="PANTHER" id="PTHR24369:SF216">
    <property type="entry name" value="CD180 MOLECULE"/>
    <property type="match status" value="1"/>
</dbReference>
<accession>A0ABD3XNX8</accession>
<dbReference type="SMART" id="SM00082">
    <property type="entry name" value="LRRCT"/>
    <property type="match status" value="1"/>
</dbReference>
<evidence type="ECO:0000256" key="1">
    <source>
        <dbReference type="ARBA" id="ARBA00022614"/>
    </source>
</evidence>
<dbReference type="SMART" id="SM00365">
    <property type="entry name" value="LRR_SD22"/>
    <property type="match status" value="4"/>
</dbReference>
<protein>
    <recommendedName>
        <fullName evidence="6">LRRCT domain-containing protein</fullName>
    </recommendedName>
</protein>
<dbReference type="SMART" id="SM00369">
    <property type="entry name" value="LRR_TYP"/>
    <property type="match status" value="8"/>
</dbReference>
<keyword evidence="4" id="KW-1133">Transmembrane helix</keyword>
<dbReference type="EMBL" id="JBJQND010000002">
    <property type="protein sequence ID" value="KAL3887311.1"/>
    <property type="molecule type" value="Genomic_DNA"/>
</dbReference>
<dbReference type="PANTHER" id="PTHR24369">
    <property type="entry name" value="ANTIGEN BSP, PUTATIVE-RELATED"/>
    <property type="match status" value="1"/>
</dbReference>
<reference evidence="7 8" key="1">
    <citation type="submission" date="2024-11" db="EMBL/GenBank/DDBJ databases">
        <title>Chromosome-level genome assembly of the freshwater bivalve Anodonta woodiana.</title>
        <authorList>
            <person name="Chen X."/>
        </authorList>
    </citation>
    <scope>NUCLEOTIDE SEQUENCE [LARGE SCALE GENOMIC DNA]</scope>
    <source>
        <strain evidence="7">MN2024</strain>
        <tissue evidence="7">Gills</tissue>
    </source>
</reference>
<dbReference type="PRINTS" id="PR00019">
    <property type="entry name" value="LEURICHRPT"/>
</dbReference>
<dbReference type="InterPro" id="IPR032675">
    <property type="entry name" value="LRR_dom_sf"/>
</dbReference>
<dbReference type="InterPro" id="IPR050541">
    <property type="entry name" value="LRR_TM_domain-containing"/>
</dbReference>
<dbReference type="SUPFAM" id="SSF52058">
    <property type="entry name" value="L domain-like"/>
    <property type="match status" value="1"/>
</dbReference>
<evidence type="ECO:0000313" key="8">
    <source>
        <dbReference type="Proteomes" id="UP001634394"/>
    </source>
</evidence>
<name>A0ABD3XNX8_SINWO</name>
<evidence type="ECO:0000256" key="2">
    <source>
        <dbReference type="ARBA" id="ARBA00022729"/>
    </source>
</evidence>
<evidence type="ECO:0000313" key="7">
    <source>
        <dbReference type="EMBL" id="KAL3887311.1"/>
    </source>
</evidence>
<feature type="transmembrane region" description="Helical" evidence="4">
    <location>
        <begin position="336"/>
        <end position="360"/>
    </location>
</feature>
<sequence>MAGEVTLVVVCTFVLMYYVQTADIADCTQSEALLNCSFYGFREIPNITHLTVPALDMSNNKISSVTLLDFRDAVKDILTSLNLSHNQISTINNSAFLKLKHLEILDLSNNLLQGEDLNTKVFDELGQLKVLKLERNPLKFVRRKTFDFMNLQALQHLDLSHCDIQTLEVSAISLPQLVYLDLSWNRLQSFNPDALKMMSDLETLDLSHNDITEIRSLLYLPELKTLILDNNGLRTVELRDTVSKYVEKLRVISLRNNEIRTLGQDDLPWDLETLDQIDLTNNPIQCDCKLKWIISNENIVGKNFTIQCMYPEEVRGANLLQLSDDKLICGSPNVEIMLAIGSSVVAVAIVIVILFCIIALRRRRIWIKKSKDGGGDYTAMYTRDDEDANHRVSISDERLVMRDSGRKSDG</sequence>
<keyword evidence="8" id="KW-1185">Reference proteome</keyword>
<evidence type="ECO:0000256" key="5">
    <source>
        <dbReference type="SAM" id="SignalP"/>
    </source>
</evidence>
<dbReference type="Proteomes" id="UP001634394">
    <property type="component" value="Unassembled WGS sequence"/>
</dbReference>
<evidence type="ECO:0000259" key="6">
    <source>
        <dbReference type="SMART" id="SM00082"/>
    </source>
</evidence>
<dbReference type="InterPro" id="IPR001611">
    <property type="entry name" value="Leu-rich_rpt"/>
</dbReference>
<evidence type="ECO:0000256" key="3">
    <source>
        <dbReference type="ARBA" id="ARBA00022737"/>
    </source>
</evidence>
<evidence type="ECO:0000256" key="4">
    <source>
        <dbReference type="SAM" id="Phobius"/>
    </source>
</evidence>
<dbReference type="Pfam" id="PF13516">
    <property type="entry name" value="LRR_6"/>
    <property type="match status" value="1"/>
</dbReference>
<keyword evidence="4" id="KW-0812">Transmembrane</keyword>
<dbReference type="InterPro" id="IPR000483">
    <property type="entry name" value="Cys-rich_flank_reg_C"/>
</dbReference>
<proteinExistence type="predicted"/>
<dbReference type="InterPro" id="IPR003591">
    <property type="entry name" value="Leu-rich_rpt_typical-subtyp"/>
</dbReference>
<dbReference type="Pfam" id="PF13855">
    <property type="entry name" value="LRR_8"/>
    <property type="match status" value="2"/>
</dbReference>
<feature type="signal peptide" evidence="5">
    <location>
        <begin position="1"/>
        <end position="21"/>
    </location>
</feature>